<reference evidence="2 3" key="1">
    <citation type="journal article" date="2017" name="BMC Genomics">
        <title>Genomic analysis of methanogenic archaea reveals a shift towards energy conservation.</title>
        <authorList>
            <person name="Gilmore S.P."/>
            <person name="Henske J.K."/>
            <person name="Sexton J.A."/>
            <person name="Solomon K.V."/>
            <person name="Seppala S."/>
            <person name="Yoo J.I."/>
            <person name="Huyett L.M."/>
            <person name="Pressman A."/>
            <person name="Cogan J.Z."/>
            <person name="Kivenson V."/>
            <person name="Peng X."/>
            <person name="Tan Y."/>
            <person name="Valentine D.L."/>
            <person name="O'Malley M.A."/>
        </authorList>
    </citation>
    <scope>NUCLEOTIDE SEQUENCE [LARGE SCALE GENOMIC DNA]</scope>
    <source>
        <strain evidence="2 3">M.o.H.</strain>
    </source>
</reference>
<evidence type="ECO:0000313" key="2">
    <source>
        <dbReference type="EMBL" id="PAV05183.1"/>
    </source>
</evidence>
<evidence type="ECO:0000256" key="1">
    <source>
        <dbReference type="SAM" id="Phobius"/>
    </source>
</evidence>
<dbReference type="RefSeq" id="WP_069585035.1">
    <property type="nucleotide sequence ID" value="NZ_LMVM01000012.1"/>
</dbReference>
<dbReference type="OrthoDB" id="71604at2157"/>
<keyword evidence="1" id="KW-1133">Transmembrane helix</keyword>
<comment type="caution">
    <text evidence="2">The sequence shown here is derived from an EMBL/GenBank/DDBJ whole genome shotgun (WGS) entry which is preliminary data.</text>
</comment>
<accession>A0A2A2H7G1</accession>
<keyword evidence="1" id="KW-0812">Transmembrane</keyword>
<dbReference type="InterPro" id="IPR010001">
    <property type="entry name" value="BofA"/>
</dbReference>
<gene>
    <name evidence="2" type="ORF">ASJ80_12920</name>
</gene>
<keyword evidence="1" id="KW-0472">Membrane</keyword>
<feature type="transmembrane region" description="Helical" evidence="1">
    <location>
        <begin position="33"/>
        <end position="53"/>
    </location>
</feature>
<sequence>MSIELIVLGIIILIVAFAALGILFKIAGLLLKILVHVILGWIVLFLVNILPFVHIPINILTVLIAGFGGIWGVLLLIIAQILGFF</sequence>
<dbReference type="EMBL" id="LMVM01000012">
    <property type="protein sequence ID" value="PAV05183.1"/>
    <property type="molecule type" value="Genomic_DNA"/>
</dbReference>
<dbReference type="Pfam" id="PF07441">
    <property type="entry name" value="BofA"/>
    <property type="match status" value="1"/>
</dbReference>
<proteinExistence type="predicted"/>
<dbReference type="Proteomes" id="UP000217784">
    <property type="component" value="Unassembled WGS sequence"/>
</dbReference>
<name>A0A2A2H7G1_METBR</name>
<organism evidence="2 3">
    <name type="scientific">Methanobacterium bryantii</name>
    <dbReference type="NCBI Taxonomy" id="2161"/>
    <lineage>
        <taxon>Archaea</taxon>
        <taxon>Methanobacteriati</taxon>
        <taxon>Methanobacteriota</taxon>
        <taxon>Methanomada group</taxon>
        <taxon>Methanobacteria</taxon>
        <taxon>Methanobacteriales</taxon>
        <taxon>Methanobacteriaceae</taxon>
        <taxon>Methanobacterium</taxon>
    </lineage>
</organism>
<protein>
    <submittedName>
        <fullName evidence="2">SigmaK-factor processing regulatory BofA</fullName>
    </submittedName>
</protein>
<keyword evidence="3" id="KW-1185">Reference proteome</keyword>
<evidence type="ECO:0000313" key="3">
    <source>
        <dbReference type="Proteomes" id="UP000217784"/>
    </source>
</evidence>
<feature type="transmembrane region" description="Helical" evidence="1">
    <location>
        <begin position="6"/>
        <end position="26"/>
    </location>
</feature>
<feature type="transmembrane region" description="Helical" evidence="1">
    <location>
        <begin position="59"/>
        <end position="84"/>
    </location>
</feature>
<dbReference type="AlphaFoldDB" id="A0A2A2H7G1"/>